<protein>
    <submittedName>
        <fullName evidence="3">Ovule protein</fullName>
    </submittedName>
</protein>
<name>A0A1I8AYV4_MELHA</name>
<evidence type="ECO:0000313" key="2">
    <source>
        <dbReference type="Proteomes" id="UP000095281"/>
    </source>
</evidence>
<evidence type="ECO:0000256" key="1">
    <source>
        <dbReference type="SAM" id="MobiDB-lite"/>
    </source>
</evidence>
<feature type="compositionally biased region" description="Basic and acidic residues" evidence="1">
    <location>
        <begin position="112"/>
        <end position="121"/>
    </location>
</feature>
<feature type="region of interest" description="Disordered" evidence="1">
    <location>
        <begin position="63"/>
        <end position="223"/>
    </location>
</feature>
<reference evidence="3" key="1">
    <citation type="submission" date="2016-11" db="UniProtKB">
        <authorList>
            <consortium name="WormBaseParasite"/>
        </authorList>
    </citation>
    <scope>IDENTIFICATION</scope>
</reference>
<keyword evidence="2" id="KW-1185">Reference proteome</keyword>
<feature type="compositionally biased region" description="Low complexity" evidence="1">
    <location>
        <begin position="193"/>
        <end position="208"/>
    </location>
</feature>
<proteinExistence type="predicted"/>
<sequence length="223" mass="24327">MTSEQDEQLVQEIIGKVMDLAIKENEDSKISGSETNIDEHSEDELDKSLVASPRLEENKLDIIDSPRPDEGVAIVYGEGTNEGGEEDVVVEVMDPAIKENEDSKISGYEPNIDGHSEENKLDNSLVGSPRLEENKLDIVDSPRHDGTVSGEGTNEVNEGSEDVKKDVVVDRSTPINEHLDDTDGSEDVKSSTAADQQVVADHQAADQQTKVGQKPRTKFCSLL</sequence>
<dbReference type="Proteomes" id="UP000095281">
    <property type="component" value="Unplaced"/>
</dbReference>
<evidence type="ECO:0000313" key="3">
    <source>
        <dbReference type="WBParaSite" id="MhA1_Contig113.frz3.gene5"/>
    </source>
</evidence>
<accession>A0A1I8AYV4</accession>
<dbReference type="AlphaFoldDB" id="A0A1I8AYV4"/>
<feature type="compositionally biased region" description="Basic and acidic residues" evidence="1">
    <location>
        <begin position="177"/>
        <end position="189"/>
    </location>
</feature>
<feature type="region of interest" description="Disordered" evidence="1">
    <location>
        <begin position="24"/>
        <end position="46"/>
    </location>
</feature>
<feature type="compositionally biased region" description="Basic and acidic residues" evidence="1">
    <location>
        <begin position="130"/>
        <end position="146"/>
    </location>
</feature>
<organism evidence="2 3">
    <name type="scientific">Meloidogyne hapla</name>
    <name type="common">Root-knot nematode worm</name>
    <dbReference type="NCBI Taxonomy" id="6305"/>
    <lineage>
        <taxon>Eukaryota</taxon>
        <taxon>Metazoa</taxon>
        <taxon>Ecdysozoa</taxon>
        <taxon>Nematoda</taxon>
        <taxon>Chromadorea</taxon>
        <taxon>Rhabditida</taxon>
        <taxon>Tylenchina</taxon>
        <taxon>Tylenchomorpha</taxon>
        <taxon>Tylenchoidea</taxon>
        <taxon>Meloidogynidae</taxon>
        <taxon>Meloidogyninae</taxon>
        <taxon>Meloidogyne</taxon>
    </lineage>
</organism>
<dbReference type="WBParaSite" id="MhA1_Contig113.frz3.gene5">
    <property type="protein sequence ID" value="MhA1_Contig113.frz3.gene5"/>
    <property type="gene ID" value="MhA1_Contig113.frz3.gene5"/>
</dbReference>